<proteinExistence type="predicted"/>
<dbReference type="PATRIC" id="fig|1028566.6.peg.1041"/>
<protein>
    <submittedName>
        <fullName evidence="1">Transposase, IS605 OrfB family protein</fullName>
    </submittedName>
</protein>
<accession>M1I4E4</accession>
<evidence type="ECO:0000313" key="2">
    <source>
        <dbReference type="Proteomes" id="UP000011281"/>
    </source>
</evidence>
<dbReference type="GeneID" id="58788700"/>
<sequence length="53" mass="6355">MSILEDSAKRIGKWVVDILKSLRVNAIFLEDLSKMINRVKRLPIEFRYKLYLM</sequence>
<gene>
    <name evidence="1" type="ORF">SacN8_05295</name>
</gene>
<organism evidence="2">
    <name type="scientific">Sulfolobus acidocaldarius N8</name>
    <dbReference type="NCBI Taxonomy" id="1028566"/>
    <lineage>
        <taxon>Archaea</taxon>
        <taxon>Thermoproteota</taxon>
        <taxon>Thermoprotei</taxon>
        <taxon>Sulfolobales</taxon>
        <taxon>Sulfolobaceae</taxon>
        <taxon>Sulfolobus</taxon>
    </lineage>
</organism>
<reference evidence="1 2" key="1">
    <citation type="journal article" date="2012" name="ISME J.">
        <title>Genomic evidence of rapid, global-scale gene flow in a Sulfolobus species.</title>
        <authorList>
            <person name="Mao D."/>
            <person name="Grogan D."/>
        </authorList>
    </citation>
    <scope>NUCLEOTIDE SEQUENCE [LARGE SCALE GENOMIC DNA]</scope>
    <source>
        <strain evidence="1 2">N8</strain>
    </source>
</reference>
<name>M1I4E4_9CREN</name>
<evidence type="ECO:0000313" key="1">
    <source>
        <dbReference type="EMBL" id="AGE71028.1"/>
    </source>
</evidence>
<dbReference type="RefSeq" id="WP_015385550.1">
    <property type="nucleotide sequence ID" value="NC_020246.1"/>
</dbReference>
<dbReference type="EMBL" id="CP002817">
    <property type="protein sequence ID" value="AGE71028.1"/>
    <property type="molecule type" value="Genomic_DNA"/>
</dbReference>
<dbReference type="Proteomes" id="UP000011281">
    <property type="component" value="Chromosome"/>
</dbReference>
<dbReference type="AlphaFoldDB" id="M1I4E4"/>
<dbReference type="KEGG" id="sacn:SacN8_05295"/>
<dbReference type="HOGENOM" id="CLU_3057296_0_0_2"/>